<gene>
    <name evidence="2" type="ORF">CCMP2556_LOCUS47412</name>
</gene>
<evidence type="ECO:0000256" key="1">
    <source>
        <dbReference type="SAM" id="MobiDB-lite"/>
    </source>
</evidence>
<keyword evidence="3" id="KW-1185">Reference proteome</keyword>
<feature type="region of interest" description="Disordered" evidence="1">
    <location>
        <begin position="644"/>
        <end position="668"/>
    </location>
</feature>
<accession>A0ABP0RM61</accession>
<sequence length="668" mass="75205">MGARKWKEEREKAREVLRHSVQSECEKKFGPVVGKNQVCKWVKAAKKERWDLLPQAVRVRSVTTPNQWRSKHALAPRGRRVGGHVPMELQRELDRLILATVRGNSDVTERTDVVTTDHIATTISGLIADWNSGLEVTRSLVTAHNQDLLKKHDEGQLTAAAVTAGWLPDPTKVEIPSPSWCSKFKNAWGWSLLAAGSSGQQSLPFGHSDMQAARDYVNNLIKPEPEGEGIHPGLILNFDQVWRAAFQWTGKLWYKDRNQVAERGMAKKAPGTLNKKHVYVKGSRRSLTGSIDATTIRKFNDEHVGTAMILTSGSKTHYMTSDVMLQVMEQLYSAALSMQRTRDLFYKTHNIQPPRRMPGGWSAHGQPCDQFHATLRDRIRQADLRSVGMGGDLRQRAQYHEVDLRACGQLVRTADNWEGVVNLTLGAWESMPRRVFSSAWLVCGYFDQSHFQNFLGAEVLTIEEAKSLLCDSFAEYGLEGSTWKSLPYEVAAATVRTLVLHLKQFQTAKARYIEMLTEEGGESVQKKKKKCKDDLDALTNCERYIVMNTKTGQIATQEWVQKHIKCEGGQPVLKNEKAKIKPWVMSLTFQLAGQGDANIKLKPSQNKEAMRIRCLDLRTGVEQAKISFLLNGYGHIATSFTEEEDQDIVCSGPEEEDDDQDSMIGDEE</sequence>
<organism evidence="2 3">
    <name type="scientific">Durusdinium trenchii</name>
    <dbReference type="NCBI Taxonomy" id="1381693"/>
    <lineage>
        <taxon>Eukaryota</taxon>
        <taxon>Sar</taxon>
        <taxon>Alveolata</taxon>
        <taxon>Dinophyceae</taxon>
        <taxon>Suessiales</taxon>
        <taxon>Symbiodiniaceae</taxon>
        <taxon>Durusdinium</taxon>
    </lineage>
</organism>
<protein>
    <submittedName>
        <fullName evidence="2">Uncharacterized protein</fullName>
    </submittedName>
</protein>
<feature type="non-terminal residue" evidence="2">
    <location>
        <position position="668"/>
    </location>
</feature>
<evidence type="ECO:0000313" key="3">
    <source>
        <dbReference type="Proteomes" id="UP001642484"/>
    </source>
</evidence>
<reference evidence="2 3" key="1">
    <citation type="submission" date="2024-02" db="EMBL/GenBank/DDBJ databases">
        <authorList>
            <person name="Chen Y."/>
            <person name="Shah S."/>
            <person name="Dougan E. K."/>
            <person name="Thang M."/>
            <person name="Chan C."/>
        </authorList>
    </citation>
    <scope>NUCLEOTIDE SEQUENCE [LARGE SCALE GENOMIC DNA]</scope>
</reference>
<dbReference type="Proteomes" id="UP001642484">
    <property type="component" value="Unassembled WGS sequence"/>
</dbReference>
<name>A0ABP0RM61_9DINO</name>
<proteinExistence type="predicted"/>
<comment type="caution">
    <text evidence="2">The sequence shown here is derived from an EMBL/GenBank/DDBJ whole genome shotgun (WGS) entry which is preliminary data.</text>
</comment>
<evidence type="ECO:0000313" key="2">
    <source>
        <dbReference type="EMBL" id="CAK9100297.1"/>
    </source>
</evidence>
<dbReference type="EMBL" id="CAXAMN010026043">
    <property type="protein sequence ID" value="CAK9100297.1"/>
    <property type="molecule type" value="Genomic_DNA"/>
</dbReference>